<sequence>MDPCMDDEIIRYGPIFENGECRIRCKQDLKELYQNPIDLSYTSEMGRSFVTLVAKQACQKSIL</sequence>
<evidence type="ECO:0000313" key="1">
    <source>
        <dbReference type="EnsemblMetazoa" id="MESCA001054-PA"/>
    </source>
</evidence>
<reference evidence="2" key="1">
    <citation type="submission" date="2013-02" db="EMBL/GenBank/DDBJ databases">
        <authorList>
            <person name="Hughes D."/>
        </authorList>
    </citation>
    <scope>NUCLEOTIDE SEQUENCE</scope>
    <source>
        <strain>Durham</strain>
        <strain evidence="2">NC isolate 2 -- Noor lab</strain>
    </source>
</reference>
<organism evidence="1 2">
    <name type="scientific">Megaselia scalaris</name>
    <name type="common">Humpbacked fly</name>
    <name type="synonym">Phora scalaris</name>
    <dbReference type="NCBI Taxonomy" id="36166"/>
    <lineage>
        <taxon>Eukaryota</taxon>
        <taxon>Metazoa</taxon>
        <taxon>Ecdysozoa</taxon>
        <taxon>Arthropoda</taxon>
        <taxon>Hexapoda</taxon>
        <taxon>Insecta</taxon>
        <taxon>Pterygota</taxon>
        <taxon>Neoptera</taxon>
        <taxon>Endopterygota</taxon>
        <taxon>Diptera</taxon>
        <taxon>Brachycera</taxon>
        <taxon>Muscomorpha</taxon>
        <taxon>Platypezoidea</taxon>
        <taxon>Phoridae</taxon>
        <taxon>Megaseliini</taxon>
        <taxon>Megaselia</taxon>
    </lineage>
</organism>
<reference evidence="1" key="2">
    <citation type="submission" date="2015-06" db="UniProtKB">
        <authorList>
            <consortium name="EnsemblMetazoa"/>
        </authorList>
    </citation>
    <scope>IDENTIFICATION</scope>
</reference>
<protein>
    <submittedName>
        <fullName evidence="1">Uncharacterized protein</fullName>
    </submittedName>
</protein>
<dbReference type="EMBL" id="CAQQ02149478">
    <property type="status" value="NOT_ANNOTATED_CDS"/>
    <property type="molecule type" value="Genomic_DNA"/>
</dbReference>
<dbReference type="EnsemblMetazoa" id="MESCA001054-RA">
    <property type="protein sequence ID" value="MESCA001054-PA"/>
    <property type="gene ID" value="MESCA001054"/>
</dbReference>
<proteinExistence type="predicted"/>
<keyword evidence="2" id="KW-1185">Reference proteome</keyword>
<name>T1GCN4_MEGSC</name>
<evidence type="ECO:0000313" key="2">
    <source>
        <dbReference type="Proteomes" id="UP000015102"/>
    </source>
</evidence>
<accession>T1GCN4</accession>
<dbReference type="Proteomes" id="UP000015102">
    <property type="component" value="Unassembled WGS sequence"/>
</dbReference>
<dbReference type="HOGENOM" id="CLU_2888337_0_0_1"/>
<dbReference type="AlphaFoldDB" id="T1GCN4"/>